<evidence type="ECO:0008006" key="8">
    <source>
        <dbReference type="Google" id="ProtNLM"/>
    </source>
</evidence>
<protein>
    <recommendedName>
        <fullName evidence="8">Myb/SANT-like domain-containing protein</fullName>
    </recommendedName>
</protein>
<dbReference type="AlphaFoldDB" id="A0A5J5B8J9"/>
<dbReference type="InterPro" id="IPR024752">
    <property type="entry name" value="Myb/SANT-like_dom"/>
</dbReference>
<keyword evidence="7" id="KW-1185">Reference proteome</keyword>
<sequence>MCCASFVRQAFIASLSFPISPICIPFVPDLTDLFRSRSHRSGKIDSSRATLRIVIVISSADCSQNCLGALDGTYIRVKVPIEDKARYRTRKNEIATNVLGVCSQDMQFIYVLPGWEGSAADGRMLRDAVSRRNGLRVPHEMDSSTLDDRGPGKNKKKWTENEDEKLIEAMFHAVNTGNHRADNGFKPGFYHVVERELNVKLPGAGIKAKPHIESRIKTMKRDFNIVYDMLYGPNTSGFGWDNDRKCVVAESPVWEEYIKSHKGAAVFKNKSLPHFEELLIIFGKDRATGKNAETAADVVEELDKEGAENETNTGDGLDENDASLSFAPTHNTRTSSEEYSSQRRRRSRSNDSFLKAIKEVGLTMGREIKESTIKLTEAMAYDVTVAAKRVRINEELLKLPTISMFERHKTTLQIARDHEITDVFFTITDDEKEEWVKALLRGDI</sequence>
<feature type="region of interest" description="Disordered" evidence="3">
    <location>
        <begin position="304"/>
        <end position="347"/>
    </location>
</feature>
<evidence type="ECO:0000313" key="7">
    <source>
        <dbReference type="Proteomes" id="UP000325577"/>
    </source>
</evidence>
<organism evidence="6 7">
    <name type="scientific">Nyssa sinensis</name>
    <dbReference type="NCBI Taxonomy" id="561372"/>
    <lineage>
        <taxon>Eukaryota</taxon>
        <taxon>Viridiplantae</taxon>
        <taxon>Streptophyta</taxon>
        <taxon>Embryophyta</taxon>
        <taxon>Tracheophyta</taxon>
        <taxon>Spermatophyta</taxon>
        <taxon>Magnoliopsida</taxon>
        <taxon>eudicotyledons</taxon>
        <taxon>Gunneridae</taxon>
        <taxon>Pentapetalae</taxon>
        <taxon>asterids</taxon>
        <taxon>Cornales</taxon>
        <taxon>Nyssaceae</taxon>
        <taxon>Nyssa</taxon>
    </lineage>
</organism>
<dbReference type="PANTHER" id="PTHR46250:SF17">
    <property type="entry name" value="MYB_SANT-LIKE DOMAIN-CONTAINING PROTEIN"/>
    <property type="match status" value="1"/>
</dbReference>
<dbReference type="EMBL" id="CM018038">
    <property type="protein sequence ID" value="KAA8538077.1"/>
    <property type="molecule type" value="Genomic_DNA"/>
</dbReference>
<dbReference type="OrthoDB" id="1699974at2759"/>
<feature type="domain" description="DDE Tnp4" evidence="5">
    <location>
        <begin position="70"/>
        <end position="131"/>
    </location>
</feature>
<feature type="region of interest" description="Disordered" evidence="3">
    <location>
        <begin position="138"/>
        <end position="158"/>
    </location>
</feature>
<evidence type="ECO:0000313" key="6">
    <source>
        <dbReference type="EMBL" id="KAA8538077.1"/>
    </source>
</evidence>
<gene>
    <name evidence="6" type="ORF">F0562_027685</name>
</gene>
<reference evidence="6 7" key="1">
    <citation type="submission" date="2019-09" db="EMBL/GenBank/DDBJ databases">
        <title>A chromosome-level genome assembly of the Chinese tupelo Nyssa sinensis.</title>
        <authorList>
            <person name="Yang X."/>
            <person name="Kang M."/>
            <person name="Yang Y."/>
            <person name="Xiong H."/>
            <person name="Wang M."/>
            <person name="Zhang Z."/>
            <person name="Wang Z."/>
            <person name="Wu H."/>
            <person name="Ma T."/>
            <person name="Liu J."/>
            <person name="Xi Z."/>
        </authorList>
    </citation>
    <scope>NUCLEOTIDE SEQUENCE [LARGE SCALE GENOMIC DNA]</scope>
    <source>
        <strain evidence="6">J267</strain>
        <tissue evidence="6">Leaf</tissue>
    </source>
</reference>
<dbReference type="PANTHER" id="PTHR46250">
    <property type="entry name" value="MYB/SANT-LIKE DNA-BINDING DOMAIN PROTEIN-RELATED"/>
    <property type="match status" value="1"/>
</dbReference>
<proteinExistence type="predicted"/>
<feature type="domain" description="Myb/SANT-like" evidence="4">
    <location>
        <begin position="157"/>
        <end position="257"/>
    </location>
</feature>
<evidence type="ECO:0000256" key="2">
    <source>
        <dbReference type="ARBA" id="ARBA00022723"/>
    </source>
</evidence>
<dbReference type="InterPro" id="IPR027806">
    <property type="entry name" value="HARBI1_dom"/>
</dbReference>
<accession>A0A5J5B8J9</accession>
<dbReference type="Pfam" id="PF12776">
    <property type="entry name" value="Myb_DNA-bind_3"/>
    <property type="match status" value="1"/>
</dbReference>
<dbReference type="GO" id="GO:0046872">
    <property type="term" value="F:metal ion binding"/>
    <property type="evidence" value="ECO:0007669"/>
    <property type="project" value="UniProtKB-KW"/>
</dbReference>
<evidence type="ECO:0000256" key="3">
    <source>
        <dbReference type="SAM" id="MobiDB-lite"/>
    </source>
</evidence>
<evidence type="ECO:0000259" key="5">
    <source>
        <dbReference type="Pfam" id="PF13359"/>
    </source>
</evidence>
<dbReference type="Proteomes" id="UP000325577">
    <property type="component" value="Linkage Group LG15"/>
</dbReference>
<feature type="compositionally biased region" description="Polar residues" evidence="3">
    <location>
        <begin position="322"/>
        <end position="331"/>
    </location>
</feature>
<dbReference type="Pfam" id="PF13359">
    <property type="entry name" value="DDE_Tnp_4"/>
    <property type="match status" value="1"/>
</dbReference>
<evidence type="ECO:0000259" key="4">
    <source>
        <dbReference type="Pfam" id="PF12776"/>
    </source>
</evidence>
<evidence type="ECO:0000256" key="1">
    <source>
        <dbReference type="ARBA" id="ARBA00001968"/>
    </source>
</evidence>
<name>A0A5J5B8J9_9ASTE</name>
<keyword evidence="2" id="KW-0479">Metal-binding</keyword>
<comment type="cofactor">
    <cofactor evidence="1">
        <name>a divalent metal cation</name>
        <dbReference type="ChEBI" id="CHEBI:60240"/>
    </cofactor>
</comment>